<keyword evidence="2" id="KW-1185">Reference proteome</keyword>
<comment type="caution">
    <text evidence="1">The sequence shown here is derived from an EMBL/GenBank/DDBJ whole genome shotgun (WGS) entry which is preliminary data.</text>
</comment>
<proteinExistence type="predicted"/>
<name>A0A430AW18_9ENTE</name>
<evidence type="ECO:0000313" key="1">
    <source>
        <dbReference type="EMBL" id="RSU12249.1"/>
    </source>
</evidence>
<dbReference type="OrthoDB" id="2327166at2"/>
<dbReference type="SUPFAM" id="SSF56731">
    <property type="entry name" value="DNA primase core"/>
    <property type="match status" value="1"/>
</dbReference>
<reference evidence="1 2" key="1">
    <citation type="submission" date="2017-05" db="EMBL/GenBank/DDBJ databases">
        <title>Vagococcus spp. assemblies.</title>
        <authorList>
            <person name="Gulvik C.A."/>
        </authorList>
    </citation>
    <scope>NUCLEOTIDE SEQUENCE [LARGE SCALE GENOMIC DNA]</scope>
    <source>
        <strain evidence="1 2">CCUG 51432</strain>
    </source>
</reference>
<protein>
    <submittedName>
        <fullName evidence="1">Uncharacterized protein</fullName>
    </submittedName>
</protein>
<dbReference type="RefSeq" id="WP_126808677.1">
    <property type="nucleotide sequence ID" value="NZ_NGKA01000008.1"/>
</dbReference>
<sequence length="355" mass="41518">MKSKELKQYLKEDEDRIIKVLEHFEFHDFWRAGEEIRCASPTGTNSTAISIRLDEDDLFASSYDSMVNYHGDILGLIQEYNDSGFGEIMGEIHRLFNLSNSYKKQVQKVDILADIRNLKAREKRRADTENEKHDKDVLNRFIKRNHVSMLEEAISPSVLKQFDIMFDPVKSRIIFPHYDWLEHDKVVGIKGRTTMSSELAREFDVPKYWNYIKGYKKTGNLYGFDKAYKNVIDSKMLIIFESEKSVLKQFTIEKGKGFSVATGGHDELSESQLRFIIQNTPSDTEIVFAFDKDIMVGDEKIDGKEYLESVCKKVSGFRRTSYIYDKFKILEDKDSPIDRGVKRWNYLLKWRVKVS</sequence>
<organism evidence="1 2">
    <name type="scientific">Vagococcus elongatus</name>
    <dbReference type="NCBI Taxonomy" id="180344"/>
    <lineage>
        <taxon>Bacteria</taxon>
        <taxon>Bacillati</taxon>
        <taxon>Bacillota</taxon>
        <taxon>Bacilli</taxon>
        <taxon>Lactobacillales</taxon>
        <taxon>Enterococcaceae</taxon>
        <taxon>Vagococcus</taxon>
    </lineage>
</organism>
<gene>
    <name evidence="1" type="ORF">CBF29_06525</name>
</gene>
<dbReference type="Proteomes" id="UP000287605">
    <property type="component" value="Unassembled WGS sequence"/>
</dbReference>
<dbReference type="EMBL" id="NGKA01000008">
    <property type="protein sequence ID" value="RSU12249.1"/>
    <property type="molecule type" value="Genomic_DNA"/>
</dbReference>
<dbReference type="AlphaFoldDB" id="A0A430AW18"/>
<evidence type="ECO:0000313" key="2">
    <source>
        <dbReference type="Proteomes" id="UP000287605"/>
    </source>
</evidence>
<dbReference type="Gene3D" id="3.40.1360.10">
    <property type="match status" value="1"/>
</dbReference>
<accession>A0A430AW18</accession>